<dbReference type="InterPro" id="IPR016195">
    <property type="entry name" value="Pol/histidinol_Pase-like"/>
</dbReference>
<comment type="caution">
    <text evidence="2">The sequence shown here is derived from an EMBL/GenBank/DDBJ whole genome shotgun (WGS) entry which is preliminary data.</text>
</comment>
<accession>A0ABS1BAS7</accession>
<keyword evidence="3" id="KW-1185">Reference proteome</keyword>
<name>A0ABS1BAS7_9MICO</name>
<dbReference type="EMBL" id="JAEDAJ010000005">
    <property type="protein sequence ID" value="MBK0331772.1"/>
    <property type="molecule type" value="Genomic_DNA"/>
</dbReference>
<evidence type="ECO:0000313" key="3">
    <source>
        <dbReference type="Proteomes" id="UP000612352"/>
    </source>
</evidence>
<dbReference type="Gene3D" id="3.20.20.140">
    <property type="entry name" value="Metal-dependent hydrolases"/>
    <property type="match status" value="1"/>
</dbReference>
<proteinExistence type="predicted"/>
<sequence length="297" mass="33405">MPIDLRGGLRTPLPADAHVHSEWSWDSGSDPDAAGRMDRTCAQAMRIGLPALVFTEHVDLDPCWRAERGDLGGHADRHIADDGYVHLPPFDLEGYLENVDRCRVRFPELTILTGIEYGQPHLHDDRVSGLLTRGRFDRVNGSLHTLPFPESGGTEDRTEPTTLYRHRSPADVMDAYLAEIPRMVEGSGTFEVLTHIDYAVRSWPAEVAGPFDPREFEEGFRSAMRSLAATGRALEMNTRRLWPWIPQWWTEEGGRAVAFGSDAHVPAGIAGGFHEATAMLEHFGFRPGDRPWDMWRR</sequence>
<dbReference type="Pfam" id="PF02811">
    <property type="entry name" value="PHP"/>
    <property type="match status" value="1"/>
</dbReference>
<dbReference type="SUPFAM" id="SSF89550">
    <property type="entry name" value="PHP domain-like"/>
    <property type="match status" value="1"/>
</dbReference>
<dbReference type="Proteomes" id="UP000612352">
    <property type="component" value="Unassembled WGS sequence"/>
</dbReference>
<evidence type="ECO:0000259" key="1">
    <source>
        <dbReference type="Pfam" id="PF02811"/>
    </source>
</evidence>
<dbReference type="InterPro" id="IPR004013">
    <property type="entry name" value="PHP_dom"/>
</dbReference>
<feature type="domain" description="PHP" evidence="1">
    <location>
        <begin position="16"/>
        <end position="238"/>
    </location>
</feature>
<reference evidence="2 3" key="1">
    <citation type="submission" date="2020-12" db="EMBL/GenBank/DDBJ databases">
        <title>Brachybacterium sp. MASK1Z-5, whole genome shotgun sequence.</title>
        <authorList>
            <person name="Tuo L."/>
        </authorList>
    </citation>
    <scope>NUCLEOTIDE SEQUENCE [LARGE SCALE GENOMIC DNA]</scope>
    <source>
        <strain evidence="2 3">MASK1Z-5</strain>
    </source>
</reference>
<gene>
    <name evidence="2" type="ORF">I8D64_10180</name>
</gene>
<organism evidence="2 3">
    <name type="scientific">Brachybacterium halotolerans</name>
    <dbReference type="NCBI Taxonomy" id="2795215"/>
    <lineage>
        <taxon>Bacteria</taxon>
        <taxon>Bacillati</taxon>
        <taxon>Actinomycetota</taxon>
        <taxon>Actinomycetes</taxon>
        <taxon>Micrococcales</taxon>
        <taxon>Dermabacteraceae</taxon>
        <taxon>Brachybacterium</taxon>
    </lineage>
</organism>
<protein>
    <recommendedName>
        <fullName evidence="1">PHP domain-containing protein</fullName>
    </recommendedName>
</protein>
<evidence type="ECO:0000313" key="2">
    <source>
        <dbReference type="EMBL" id="MBK0331772.1"/>
    </source>
</evidence>